<reference evidence="1" key="1">
    <citation type="journal article" date="2023" name="Mol. Phylogenet. Evol.">
        <title>Genome-scale phylogeny and comparative genomics of the fungal order Sordariales.</title>
        <authorList>
            <person name="Hensen N."/>
            <person name="Bonometti L."/>
            <person name="Westerberg I."/>
            <person name="Brannstrom I.O."/>
            <person name="Guillou S."/>
            <person name="Cros-Aarteil S."/>
            <person name="Calhoun S."/>
            <person name="Haridas S."/>
            <person name="Kuo A."/>
            <person name="Mondo S."/>
            <person name="Pangilinan J."/>
            <person name="Riley R."/>
            <person name="LaButti K."/>
            <person name="Andreopoulos B."/>
            <person name="Lipzen A."/>
            <person name="Chen C."/>
            <person name="Yan M."/>
            <person name="Daum C."/>
            <person name="Ng V."/>
            <person name="Clum A."/>
            <person name="Steindorff A."/>
            <person name="Ohm R.A."/>
            <person name="Martin F."/>
            <person name="Silar P."/>
            <person name="Natvig D.O."/>
            <person name="Lalanne C."/>
            <person name="Gautier V."/>
            <person name="Ament-Velasquez S.L."/>
            <person name="Kruys A."/>
            <person name="Hutchinson M.I."/>
            <person name="Powell A.J."/>
            <person name="Barry K."/>
            <person name="Miller A.N."/>
            <person name="Grigoriev I.V."/>
            <person name="Debuchy R."/>
            <person name="Gladieux P."/>
            <person name="Hiltunen Thoren M."/>
            <person name="Johannesson H."/>
        </authorList>
    </citation>
    <scope>NUCLEOTIDE SEQUENCE</scope>
    <source>
        <strain evidence="1">CBS 955.72</strain>
    </source>
</reference>
<reference evidence="1" key="2">
    <citation type="submission" date="2023-06" db="EMBL/GenBank/DDBJ databases">
        <authorList>
            <consortium name="Lawrence Berkeley National Laboratory"/>
            <person name="Haridas S."/>
            <person name="Hensen N."/>
            <person name="Bonometti L."/>
            <person name="Westerberg I."/>
            <person name="Brannstrom I.O."/>
            <person name="Guillou S."/>
            <person name="Cros-Aarteil S."/>
            <person name="Calhoun S."/>
            <person name="Kuo A."/>
            <person name="Mondo S."/>
            <person name="Pangilinan J."/>
            <person name="Riley R."/>
            <person name="Labutti K."/>
            <person name="Andreopoulos B."/>
            <person name="Lipzen A."/>
            <person name="Chen C."/>
            <person name="Yanf M."/>
            <person name="Daum C."/>
            <person name="Ng V."/>
            <person name="Clum A."/>
            <person name="Steindorff A."/>
            <person name="Ohm R."/>
            <person name="Martin F."/>
            <person name="Silar P."/>
            <person name="Natvig D."/>
            <person name="Lalanne C."/>
            <person name="Gautier V."/>
            <person name="Ament-Velasquez S.L."/>
            <person name="Kruys A."/>
            <person name="Hutchinson M.I."/>
            <person name="Powell A.J."/>
            <person name="Barry K."/>
            <person name="Miller A.N."/>
            <person name="Grigoriev I.V."/>
            <person name="Debuchy R."/>
            <person name="Gladieux P."/>
            <person name="Thoren M.H."/>
            <person name="Johannesson H."/>
        </authorList>
    </citation>
    <scope>NUCLEOTIDE SEQUENCE</scope>
    <source>
        <strain evidence="1">CBS 955.72</strain>
    </source>
</reference>
<comment type="caution">
    <text evidence="1">The sequence shown here is derived from an EMBL/GenBank/DDBJ whole genome shotgun (WGS) entry which is preliminary data.</text>
</comment>
<sequence>MALCDAGIIDLVLSDDPEPSAMPPRTLNAALAHRLPWHNMPKQIFDVINIPDDDLPSSLLDRPSIVSHKGKAYILEKWEHCKRPRGSWVGAHGCWLIQVENNKLGDSFRCCSLCPNIVYNG</sequence>
<dbReference type="Proteomes" id="UP001275084">
    <property type="component" value="Unassembled WGS sequence"/>
</dbReference>
<protein>
    <submittedName>
        <fullName evidence="1">Uncharacterized protein</fullName>
    </submittedName>
</protein>
<keyword evidence="2" id="KW-1185">Reference proteome</keyword>
<proteinExistence type="predicted"/>
<gene>
    <name evidence="1" type="ORF">B0T25DRAFT_528643</name>
</gene>
<evidence type="ECO:0000313" key="1">
    <source>
        <dbReference type="EMBL" id="KAK3363873.1"/>
    </source>
</evidence>
<organism evidence="1 2">
    <name type="scientific">Lasiosphaeria hispida</name>
    <dbReference type="NCBI Taxonomy" id="260671"/>
    <lineage>
        <taxon>Eukaryota</taxon>
        <taxon>Fungi</taxon>
        <taxon>Dikarya</taxon>
        <taxon>Ascomycota</taxon>
        <taxon>Pezizomycotina</taxon>
        <taxon>Sordariomycetes</taxon>
        <taxon>Sordariomycetidae</taxon>
        <taxon>Sordariales</taxon>
        <taxon>Lasiosphaeriaceae</taxon>
        <taxon>Lasiosphaeria</taxon>
    </lineage>
</organism>
<dbReference type="AlphaFoldDB" id="A0AAJ0MKS1"/>
<dbReference type="EMBL" id="JAUIQD010000001">
    <property type="protein sequence ID" value="KAK3363873.1"/>
    <property type="molecule type" value="Genomic_DNA"/>
</dbReference>
<evidence type="ECO:0000313" key="2">
    <source>
        <dbReference type="Proteomes" id="UP001275084"/>
    </source>
</evidence>
<name>A0AAJ0MKS1_9PEZI</name>
<accession>A0AAJ0MKS1</accession>
<feature type="non-terminal residue" evidence="1">
    <location>
        <position position="121"/>
    </location>
</feature>